<dbReference type="EMBL" id="MOBK01000006">
    <property type="protein sequence ID" value="RON20852.1"/>
    <property type="molecule type" value="Genomic_DNA"/>
</dbReference>
<organism evidence="1 2">
    <name type="scientific">Pseudomonas brassicacearum</name>
    <dbReference type="NCBI Taxonomy" id="930166"/>
    <lineage>
        <taxon>Bacteria</taxon>
        <taxon>Pseudomonadati</taxon>
        <taxon>Pseudomonadota</taxon>
        <taxon>Gammaproteobacteria</taxon>
        <taxon>Pseudomonadales</taxon>
        <taxon>Pseudomonadaceae</taxon>
        <taxon>Pseudomonas</taxon>
    </lineage>
</organism>
<comment type="caution">
    <text evidence="1">The sequence shown here is derived from an EMBL/GenBank/DDBJ whole genome shotgun (WGS) entry which is preliminary data.</text>
</comment>
<name>A0A423I610_9PSED</name>
<reference evidence="1 2" key="1">
    <citation type="submission" date="2016-10" db="EMBL/GenBank/DDBJ databases">
        <title>Comparative genome analysis of multiple Pseudomonas spp. focuses on biocontrol and plant growth promoting traits.</title>
        <authorList>
            <person name="Tao X.-Y."/>
            <person name="Taylor C.G."/>
        </authorList>
    </citation>
    <scope>NUCLEOTIDE SEQUENCE [LARGE SCALE GENOMIC DNA]</scope>
    <source>
        <strain evidence="1 2">38D7</strain>
    </source>
</reference>
<evidence type="ECO:0000313" key="2">
    <source>
        <dbReference type="Proteomes" id="UP000285636"/>
    </source>
</evidence>
<sequence>MVAGFTEACEWRQGRQTENLRGRGGDFIQSGIHHKTPASRAIVRVMEKSRLNGSVRSVVVGTYNK</sequence>
<accession>A0A423I610</accession>
<dbReference type="Proteomes" id="UP000285636">
    <property type="component" value="Unassembled WGS sequence"/>
</dbReference>
<protein>
    <submittedName>
        <fullName evidence="1">Uncharacterized protein</fullName>
    </submittedName>
</protein>
<gene>
    <name evidence="1" type="ORF">BK660_17575</name>
</gene>
<proteinExistence type="predicted"/>
<dbReference type="AlphaFoldDB" id="A0A423I610"/>
<evidence type="ECO:0000313" key="1">
    <source>
        <dbReference type="EMBL" id="RON20852.1"/>
    </source>
</evidence>